<organism evidence="2">
    <name type="scientific">hydrocarbon metagenome</name>
    <dbReference type="NCBI Taxonomy" id="938273"/>
    <lineage>
        <taxon>unclassified sequences</taxon>
        <taxon>metagenomes</taxon>
        <taxon>ecological metagenomes</taxon>
    </lineage>
</organism>
<feature type="region of interest" description="Disordered" evidence="1">
    <location>
        <begin position="1"/>
        <end position="32"/>
    </location>
</feature>
<name>A0A0W8F0E1_9ZZZZ</name>
<reference evidence="2" key="1">
    <citation type="journal article" date="2015" name="Proc. Natl. Acad. Sci. U.S.A.">
        <title>Networks of energetic and metabolic interactions define dynamics in microbial communities.</title>
        <authorList>
            <person name="Embree M."/>
            <person name="Liu J.K."/>
            <person name="Al-Bassam M.M."/>
            <person name="Zengler K."/>
        </authorList>
    </citation>
    <scope>NUCLEOTIDE SEQUENCE</scope>
</reference>
<evidence type="ECO:0000256" key="1">
    <source>
        <dbReference type="SAM" id="MobiDB-lite"/>
    </source>
</evidence>
<proteinExistence type="predicted"/>
<dbReference type="EMBL" id="LNQE01001666">
    <property type="protein sequence ID" value="KUG14363.1"/>
    <property type="molecule type" value="Genomic_DNA"/>
</dbReference>
<dbReference type="AlphaFoldDB" id="A0A0W8F0E1"/>
<gene>
    <name evidence="2" type="ORF">ASZ90_015989</name>
</gene>
<protein>
    <submittedName>
        <fullName evidence="2">Uncharacterized protein</fullName>
    </submittedName>
</protein>
<accession>A0A0W8F0E1</accession>
<evidence type="ECO:0000313" key="2">
    <source>
        <dbReference type="EMBL" id="KUG14363.1"/>
    </source>
</evidence>
<feature type="compositionally biased region" description="Low complexity" evidence="1">
    <location>
        <begin position="16"/>
        <end position="32"/>
    </location>
</feature>
<sequence length="95" mass="10052">MEYLAGAGAGCRGIPLALSSGGKAGRAGSRQGFTGGEIRIARFTAHDLTGRCRCHTSRAALVAAMRLAGRCTRCGTCRRGQSEEAQGYDERYPEE</sequence>
<comment type="caution">
    <text evidence="2">The sequence shown here is derived from an EMBL/GenBank/DDBJ whole genome shotgun (WGS) entry which is preliminary data.</text>
</comment>